<sequence>MDFLPFTCQICQTCFCSEHRIEFIEHDSNEHTIKNSVDDHNKESKLPPSKSVFPNLKEIREDAEIQSKLKNTTLFEDPNNSNNTKTNSIVSKLVNDSITNTTAIKALNKLKQFISNAKSTTNTNSKSATSSFTFNKKKSSSSSSSSSPALRIIQLSKLKQSAIGDSKISESDRIYINIQYISDNPKTNTNTNTNTTSNSNTVTSIYVSKTWPIGRMLDYSCTLLKIKNENNKIINKNEKLSIFRNRRFNELKSKSNSNSCEDDEFIYIPYNGRVIKEIENGDMIYIVKGNQI</sequence>
<feature type="region of interest" description="Disordered" evidence="1">
    <location>
        <begin position="119"/>
        <end position="146"/>
    </location>
</feature>
<accession>A0A1E4T2W3</accession>
<proteinExistence type="predicted"/>
<dbReference type="InterPro" id="IPR057358">
    <property type="entry name" value="UBL_ZFAND1-like"/>
</dbReference>
<evidence type="ECO:0000313" key="4">
    <source>
        <dbReference type="Proteomes" id="UP000094801"/>
    </source>
</evidence>
<organism evidence="3 4">
    <name type="scientific">[Candida] arabinofermentans NRRL YB-2248</name>
    <dbReference type="NCBI Taxonomy" id="983967"/>
    <lineage>
        <taxon>Eukaryota</taxon>
        <taxon>Fungi</taxon>
        <taxon>Dikarya</taxon>
        <taxon>Ascomycota</taxon>
        <taxon>Saccharomycotina</taxon>
        <taxon>Pichiomycetes</taxon>
        <taxon>Pichiales</taxon>
        <taxon>Pichiaceae</taxon>
        <taxon>Ogataea</taxon>
        <taxon>Ogataea/Candida clade</taxon>
    </lineage>
</organism>
<evidence type="ECO:0000313" key="3">
    <source>
        <dbReference type="EMBL" id="ODV86096.1"/>
    </source>
</evidence>
<dbReference type="STRING" id="983967.A0A1E4T2W3"/>
<dbReference type="AlphaFoldDB" id="A0A1E4T2W3"/>
<dbReference type="Proteomes" id="UP000094801">
    <property type="component" value="Unassembled WGS sequence"/>
</dbReference>
<keyword evidence="4" id="KW-1185">Reference proteome</keyword>
<dbReference type="EMBL" id="KV453851">
    <property type="protein sequence ID" value="ODV86096.1"/>
    <property type="molecule type" value="Genomic_DNA"/>
</dbReference>
<gene>
    <name evidence="3" type="ORF">CANARDRAFT_28135</name>
</gene>
<dbReference type="OrthoDB" id="431929at2759"/>
<evidence type="ECO:0000259" key="2">
    <source>
        <dbReference type="Pfam" id="PF25327"/>
    </source>
</evidence>
<protein>
    <recommendedName>
        <fullName evidence="2">ZFAND1-like ubiquitin-like domain-containing protein</fullName>
    </recommendedName>
</protein>
<name>A0A1E4T2W3_9ASCO</name>
<feature type="domain" description="ZFAND1-like ubiquitin-like" evidence="2">
    <location>
        <begin position="206"/>
        <end position="290"/>
    </location>
</feature>
<dbReference type="Pfam" id="PF25327">
    <property type="entry name" value="UBL_ZFAND1"/>
    <property type="match status" value="1"/>
</dbReference>
<evidence type="ECO:0000256" key="1">
    <source>
        <dbReference type="SAM" id="MobiDB-lite"/>
    </source>
</evidence>
<reference evidence="4" key="1">
    <citation type="submission" date="2016-04" db="EMBL/GenBank/DDBJ databases">
        <title>Comparative genomics of biotechnologically important yeasts.</title>
        <authorList>
            <consortium name="DOE Joint Genome Institute"/>
            <person name="Riley R."/>
            <person name="Haridas S."/>
            <person name="Wolfe K.H."/>
            <person name="Lopes M.R."/>
            <person name="Hittinger C.T."/>
            <person name="Goker M."/>
            <person name="Salamov A."/>
            <person name="Wisecaver J."/>
            <person name="Long T.M."/>
            <person name="Aerts A.L."/>
            <person name="Barry K."/>
            <person name="Choi C."/>
            <person name="Clum A."/>
            <person name="Coughlan A.Y."/>
            <person name="Deshpande S."/>
            <person name="Douglass A.P."/>
            <person name="Hanson S.J."/>
            <person name="Klenk H.-P."/>
            <person name="Labutti K."/>
            <person name="Lapidus A."/>
            <person name="Lindquist E."/>
            <person name="Lipzen A."/>
            <person name="Meier-Kolthoff J.P."/>
            <person name="Ohm R.A."/>
            <person name="Otillar R.P."/>
            <person name="Pangilinan J."/>
            <person name="Peng Y."/>
            <person name="Rokas A."/>
            <person name="Rosa C.A."/>
            <person name="Scheuner C."/>
            <person name="Sibirny A.A."/>
            <person name="Slot J.C."/>
            <person name="Stielow J.B."/>
            <person name="Sun H."/>
            <person name="Kurtzman C.P."/>
            <person name="Blackwell M."/>
            <person name="Grigoriev I.V."/>
            <person name="Jeffries T.W."/>
        </authorList>
    </citation>
    <scope>NUCLEOTIDE SEQUENCE [LARGE SCALE GENOMIC DNA]</scope>
    <source>
        <strain evidence="4">NRRL YB-2248</strain>
    </source>
</reference>